<dbReference type="InterPro" id="IPR013517">
    <property type="entry name" value="FG-GAP"/>
</dbReference>
<evidence type="ECO:0000256" key="2">
    <source>
        <dbReference type="ARBA" id="ARBA00022737"/>
    </source>
</evidence>
<keyword evidence="1" id="KW-0732">Signal</keyword>
<dbReference type="PANTHER" id="PTHR23221">
    <property type="entry name" value="GLYCOSYLPHOSPHATIDYLINOSITOL PHOSPHOLIPASE D"/>
    <property type="match status" value="1"/>
</dbReference>
<dbReference type="Proteomes" id="UP000034883">
    <property type="component" value="Chromosome"/>
</dbReference>
<accession>A0A0F6SGX6</accession>
<keyword evidence="2" id="KW-0677">Repeat</keyword>
<dbReference type="RefSeq" id="WP_053236501.1">
    <property type="nucleotide sequence ID" value="NZ_CP011125.1"/>
</dbReference>
<dbReference type="STRING" id="927083.DB32_006608"/>
<keyword evidence="5" id="KW-0401">Integrin</keyword>
<dbReference type="AlphaFoldDB" id="A0A0F6SGX6"/>
<dbReference type="InterPro" id="IPR028994">
    <property type="entry name" value="Integrin_alpha_N"/>
</dbReference>
<evidence type="ECO:0000256" key="1">
    <source>
        <dbReference type="ARBA" id="ARBA00022729"/>
    </source>
</evidence>
<evidence type="ECO:0000313" key="5">
    <source>
        <dbReference type="EMBL" id="AKF09459.1"/>
    </source>
</evidence>
<dbReference type="PROSITE" id="PS51470">
    <property type="entry name" value="FG_GAP"/>
    <property type="match status" value="1"/>
</dbReference>
<dbReference type="GO" id="GO:0007229">
    <property type="term" value="P:integrin-mediated signaling pathway"/>
    <property type="evidence" value="ECO:0007669"/>
    <property type="project" value="UniProtKB-KW"/>
</dbReference>
<organism evidence="5 6">
    <name type="scientific">Sandaracinus amylolyticus</name>
    <dbReference type="NCBI Taxonomy" id="927083"/>
    <lineage>
        <taxon>Bacteria</taxon>
        <taxon>Pseudomonadati</taxon>
        <taxon>Myxococcota</taxon>
        <taxon>Polyangia</taxon>
        <taxon>Polyangiales</taxon>
        <taxon>Sandaracinaceae</taxon>
        <taxon>Sandaracinus</taxon>
    </lineage>
</organism>
<reference evidence="5 6" key="1">
    <citation type="submission" date="2015-03" db="EMBL/GenBank/DDBJ databases">
        <title>Genome assembly of Sandaracinus amylolyticus DSM 53668.</title>
        <authorList>
            <person name="Sharma G."/>
            <person name="Subramanian S."/>
        </authorList>
    </citation>
    <scope>NUCLEOTIDE SEQUENCE [LARGE SCALE GENOMIC DNA]</scope>
    <source>
        <strain evidence="5 6">DSM 53668</strain>
    </source>
</reference>
<dbReference type="Gene3D" id="2.130.10.130">
    <property type="entry name" value="Integrin alpha, N-terminal"/>
    <property type="match status" value="1"/>
</dbReference>
<evidence type="ECO:0000313" key="6">
    <source>
        <dbReference type="Proteomes" id="UP000034883"/>
    </source>
</evidence>
<gene>
    <name evidence="5" type="ORF">DB32_006608</name>
</gene>
<dbReference type="PANTHER" id="PTHR23221:SF7">
    <property type="entry name" value="PHOSPHATIDYLINOSITOL-GLYCAN-SPECIFIC PHOSPHOLIPASE D"/>
    <property type="match status" value="1"/>
</dbReference>
<protein>
    <submittedName>
        <fullName evidence="5">Integrin-like protein</fullName>
    </submittedName>
</protein>
<sequence length="468" mass="45930">MRAVTMLGIALVLGACDPTVWDGVRNDAPVLVIDGPGGGVAGDFGRVVVGYEADVAGSGVSRYAVSGGVGALGGSAFYVFGGYDGLPDDATPRFEGSLLFQGCDDGDCAEGHGASLAAFPAWTLGDGRTLHGCIAAPSLSSGSVQIRCEDLTLTQTIAGPSGEAFGASAAGIARVQHRVGAALFGAPDASSGEGAIYRLPIGGGAPVRIDLSGAMLPAAAHVGAQLAVAPLDDRSVLFATRADLEGDTDRVVIGTIDIDDAAVTTVTIRGCLEGPGGYGSALAIGDLDGDDVADVAIGTSVDAMAQRIDVIAGAALPASASCAGDATQPEIASSITCQDVGTDDVACGDDERIGLGAALAIGDVDGDGTNDLIAGAPAASPDGRAGGGAVFVLAGQSGALGMLGIRSVALHHSSQTQGMQLGAAVAAVRGDGRSEVVAGAPGEKQIVVFLCSGLGDDVPMDGRERGCL</sequence>
<dbReference type="SMART" id="SM00191">
    <property type="entry name" value="Int_alpha"/>
    <property type="match status" value="3"/>
</dbReference>
<dbReference type="PROSITE" id="PS51257">
    <property type="entry name" value="PROKAR_LIPOPROTEIN"/>
    <property type="match status" value="1"/>
</dbReference>
<dbReference type="InterPro" id="IPR013519">
    <property type="entry name" value="Int_alpha_beta-p"/>
</dbReference>
<dbReference type="SUPFAM" id="SSF69318">
    <property type="entry name" value="Integrin alpha N-terminal domain"/>
    <property type="match status" value="1"/>
</dbReference>
<dbReference type="GO" id="GO:0016787">
    <property type="term" value="F:hydrolase activity"/>
    <property type="evidence" value="ECO:0007669"/>
    <property type="project" value="UniProtKB-KW"/>
</dbReference>
<dbReference type="OrthoDB" id="344301at2"/>
<dbReference type="EMBL" id="CP011125">
    <property type="protein sequence ID" value="AKF09459.1"/>
    <property type="molecule type" value="Genomic_DNA"/>
</dbReference>
<dbReference type="KEGG" id="samy:DB32_006608"/>
<keyword evidence="4" id="KW-0325">Glycoprotein</keyword>
<dbReference type="Pfam" id="PF01839">
    <property type="entry name" value="FG-GAP"/>
    <property type="match status" value="1"/>
</dbReference>
<keyword evidence="3" id="KW-0378">Hydrolase</keyword>
<name>A0A0F6SGX6_9BACT</name>
<proteinExistence type="predicted"/>
<keyword evidence="6" id="KW-1185">Reference proteome</keyword>
<evidence type="ECO:0000256" key="3">
    <source>
        <dbReference type="ARBA" id="ARBA00022801"/>
    </source>
</evidence>
<evidence type="ECO:0000256" key="4">
    <source>
        <dbReference type="ARBA" id="ARBA00023180"/>
    </source>
</evidence>